<dbReference type="KEGG" id="pgri:PgNI_05063"/>
<dbReference type="RefSeq" id="XP_030983344.1">
    <property type="nucleotide sequence ID" value="XM_031125103.1"/>
</dbReference>
<proteinExistence type="predicted"/>
<dbReference type="GeneID" id="41960012"/>
<protein>
    <submittedName>
        <fullName evidence="2">Uncharacterized protein</fullName>
    </submittedName>
</protein>
<dbReference type="InterPro" id="IPR029062">
    <property type="entry name" value="Class_I_gatase-like"/>
</dbReference>
<reference evidence="2" key="3">
    <citation type="submission" date="2025-08" db="UniProtKB">
        <authorList>
            <consortium name="RefSeq"/>
        </authorList>
    </citation>
    <scope>IDENTIFICATION</scope>
    <source>
        <strain evidence="2">NI907</strain>
    </source>
</reference>
<evidence type="ECO:0000313" key="1">
    <source>
        <dbReference type="Proteomes" id="UP000515153"/>
    </source>
</evidence>
<dbReference type="AlphaFoldDB" id="A0A6P8B8L2"/>
<reference evidence="2" key="2">
    <citation type="submission" date="2019-10" db="EMBL/GenBank/DDBJ databases">
        <authorList>
            <consortium name="NCBI Genome Project"/>
        </authorList>
    </citation>
    <scope>NUCLEOTIDE SEQUENCE</scope>
    <source>
        <strain evidence="2">NI907</strain>
    </source>
</reference>
<dbReference type="Proteomes" id="UP000515153">
    <property type="component" value="Unplaced"/>
</dbReference>
<dbReference type="SUPFAM" id="SSF52317">
    <property type="entry name" value="Class I glutamine amidotransferase-like"/>
    <property type="match status" value="1"/>
</dbReference>
<keyword evidence="1" id="KW-1185">Reference proteome</keyword>
<evidence type="ECO:0000313" key="2">
    <source>
        <dbReference type="RefSeq" id="XP_030983344.1"/>
    </source>
</evidence>
<dbReference type="Gene3D" id="3.40.50.880">
    <property type="match status" value="1"/>
</dbReference>
<sequence length="137" mass="14769">MTLKATTNKAGWSFPAQFGNKVTWVLTARCVVDGNIWSSSGISAAFLTLTGADKLFPVNVILFTSIDITYAFFSMVLGSELTGGLIKSLECVPHTNKDWDPYSVPGADISRRLGECVAPAGYEFTVASRFLSGHNLL</sequence>
<name>A0A6P8B8L2_PYRGI</name>
<organism evidence="1 2">
    <name type="scientific">Pyricularia grisea</name>
    <name type="common">Crabgrass-specific blast fungus</name>
    <name type="synonym">Magnaporthe grisea</name>
    <dbReference type="NCBI Taxonomy" id="148305"/>
    <lineage>
        <taxon>Eukaryota</taxon>
        <taxon>Fungi</taxon>
        <taxon>Dikarya</taxon>
        <taxon>Ascomycota</taxon>
        <taxon>Pezizomycotina</taxon>
        <taxon>Sordariomycetes</taxon>
        <taxon>Sordariomycetidae</taxon>
        <taxon>Magnaporthales</taxon>
        <taxon>Pyriculariaceae</taxon>
        <taxon>Pyricularia</taxon>
    </lineage>
</organism>
<accession>A0A6P8B8L2</accession>
<gene>
    <name evidence="2" type="ORF">PgNI_05063</name>
</gene>
<reference evidence="2" key="1">
    <citation type="journal article" date="2019" name="Mol. Biol. Evol.">
        <title>Blast fungal genomes show frequent chromosomal changes, gene gains and losses, and effector gene turnover.</title>
        <authorList>
            <person name="Gomez Luciano L.B."/>
            <person name="Jason Tsai I."/>
            <person name="Chuma I."/>
            <person name="Tosa Y."/>
            <person name="Chen Y.H."/>
            <person name="Li J.Y."/>
            <person name="Li M.Y."/>
            <person name="Jade Lu M.Y."/>
            <person name="Nakayashiki H."/>
            <person name="Li W.H."/>
        </authorList>
    </citation>
    <scope>NUCLEOTIDE SEQUENCE</scope>
    <source>
        <strain evidence="2">NI907</strain>
    </source>
</reference>